<protein>
    <submittedName>
        <fullName evidence="2">MBL fold metallo-hydrolase</fullName>
    </submittedName>
</protein>
<gene>
    <name evidence="2" type="ORF">PA7_44780</name>
</gene>
<dbReference type="Proteomes" id="UP000321328">
    <property type="component" value="Unassembled WGS sequence"/>
</dbReference>
<dbReference type="EMBL" id="BJVI01000081">
    <property type="protein sequence ID" value="GEL20641.1"/>
    <property type="molecule type" value="Genomic_DNA"/>
</dbReference>
<dbReference type="InterPro" id="IPR050855">
    <property type="entry name" value="NDM-1-like"/>
</dbReference>
<keyword evidence="3" id="KW-1185">Reference proteome</keyword>
<dbReference type="PANTHER" id="PTHR42951">
    <property type="entry name" value="METALLO-BETA-LACTAMASE DOMAIN-CONTAINING"/>
    <property type="match status" value="1"/>
</dbReference>
<name>A0A511D756_9PSEU</name>
<dbReference type="OrthoDB" id="2273115at2"/>
<keyword evidence="2" id="KW-0378">Hydrolase</keyword>
<dbReference type="GO" id="GO:0016787">
    <property type="term" value="F:hydrolase activity"/>
    <property type="evidence" value="ECO:0007669"/>
    <property type="project" value="UniProtKB-KW"/>
</dbReference>
<dbReference type="AlphaFoldDB" id="A0A511D756"/>
<accession>A0A511D756</accession>
<dbReference type="Pfam" id="PF00753">
    <property type="entry name" value="Lactamase_B"/>
    <property type="match status" value="1"/>
</dbReference>
<comment type="caution">
    <text evidence="2">The sequence shown here is derived from an EMBL/GenBank/DDBJ whole genome shotgun (WGS) entry which is preliminary data.</text>
</comment>
<reference evidence="2 3" key="1">
    <citation type="submission" date="2019-07" db="EMBL/GenBank/DDBJ databases">
        <title>Whole genome shotgun sequence of Pseudonocardia asaccharolytica NBRC 16224.</title>
        <authorList>
            <person name="Hosoyama A."/>
            <person name="Uohara A."/>
            <person name="Ohji S."/>
            <person name="Ichikawa N."/>
        </authorList>
    </citation>
    <scope>NUCLEOTIDE SEQUENCE [LARGE SCALE GENOMIC DNA]</scope>
    <source>
        <strain evidence="2 3">NBRC 16224</strain>
    </source>
</reference>
<organism evidence="2 3">
    <name type="scientific">Pseudonocardia asaccharolytica DSM 44247 = NBRC 16224</name>
    <dbReference type="NCBI Taxonomy" id="1123024"/>
    <lineage>
        <taxon>Bacteria</taxon>
        <taxon>Bacillati</taxon>
        <taxon>Actinomycetota</taxon>
        <taxon>Actinomycetes</taxon>
        <taxon>Pseudonocardiales</taxon>
        <taxon>Pseudonocardiaceae</taxon>
        <taxon>Pseudonocardia</taxon>
    </lineage>
</organism>
<dbReference type="SUPFAM" id="SSF56281">
    <property type="entry name" value="Metallo-hydrolase/oxidoreductase"/>
    <property type="match status" value="1"/>
</dbReference>
<evidence type="ECO:0000313" key="2">
    <source>
        <dbReference type="EMBL" id="GEL20641.1"/>
    </source>
</evidence>
<dbReference type="Gene3D" id="3.60.15.10">
    <property type="entry name" value="Ribonuclease Z/Hydroxyacylglutathione hydrolase-like"/>
    <property type="match status" value="1"/>
</dbReference>
<dbReference type="PANTHER" id="PTHR42951:SF4">
    <property type="entry name" value="ACYL-COENZYME A THIOESTERASE MBLAC2"/>
    <property type="match status" value="1"/>
</dbReference>
<dbReference type="SMART" id="SM00849">
    <property type="entry name" value="Lactamase_B"/>
    <property type="match status" value="1"/>
</dbReference>
<evidence type="ECO:0000259" key="1">
    <source>
        <dbReference type="SMART" id="SM00849"/>
    </source>
</evidence>
<dbReference type="InterPro" id="IPR036866">
    <property type="entry name" value="RibonucZ/Hydroxyglut_hydro"/>
</dbReference>
<feature type="domain" description="Metallo-beta-lactamase" evidence="1">
    <location>
        <begin position="21"/>
        <end position="209"/>
    </location>
</feature>
<proteinExistence type="predicted"/>
<sequence length="258" mass="26991">MSAHWCELAEGVLARRHTELDLTTGLVLGTERALVIDTRGDERQGAELAAAVRTVTTLPIVVAITHTHFDHCFGTAAFLPCPVHAHPGCVAALRATADAQRAAWVARYRLRDAGTAEALAATVPVVPDGSVDPAAVVDLGGRSVELRHLGRGHTDHDIVAHVRDAGVVFAGDLAEQGAPPDFGDAFPQDWPATLTALLGLGPRIVVPGHGEPMTPAEVADQRDALGRIAALHAAVATGSLDAAEAQRRSPFPGVRWSS</sequence>
<dbReference type="InterPro" id="IPR001279">
    <property type="entry name" value="Metallo-B-lactamas"/>
</dbReference>
<dbReference type="CDD" id="cd16282">
    <property type="entry name" value="metallo-hydrolase-like_MBL-fold"/>
    <property type="match status" value="1"/>
</dbReference>
<dbReference type="STRING" id="1123024.GCA_000423625_04893"/>
<evidence type="ECO:0000313" key="3">
    <source>
        <dbReference type="Proteomes" id="UP000321328"/>
    </source>
</evidence>
<dbReference type="RefSeq" id="WP_028931979.1">
    <property type="nucleotide sequence ID" value="NZ_AUII01000049.1"/>
</dbReference>